<dbReference type="PANTHER" id="PTHR39434">
    <property type="match status" value="1"/>
</dbReference>
<feature type="domain" description="Glyoxalase/fosfomycin resistance/dioxygenase" evidence="1">
    <location>
        <begin position="6"/>
        <end position="116"/>
    </location>
</feature>
<accession>A0A9X2J9M7</accession>
<evidence type="ECO:0000313" key="2">
    <source>
        <dbReference type="EMBL" id="MCO1336781.1"/>
    </source>
</evidence>
<dbReference type="EMBL" id="JALBWM010000194">
    <property type="protein sequence ID" value="MCO1336781.1"/>
    <property type="molecule type" value="Genomic_DNA"/>
</dbReference>
<dbReference type="SUPFAM" id="SSF54593">
    <property type="entry name" value="Glyoxalase/Bleomycin resistance protein/Dihydroxybiphenyl dioxygenase"/>
    <property type="match status" value="1"/>
</dbReference>
<dbReference type="Proteomes" id="UP001139028">
    <property type="component" value="Unassembled WGS sequence"/>
</dbReference>
<evidence type="ECO:0000313" key="3">
    <source>
        <dbReference type="Proteomes" id="UP001139028"/>
    </source>
</evidence>
<dbReference type="InterPro" id="IPR004360">
    <property type="entry name" value="Glyas_Fos-R_dOase_dom"/>
</dbReference>
<dbReference type="AlphaFoldDB" id="A0A9X2J9M7"/>
<dbReference type="RefSeq" id="WP_252472700.1">
    <property type="nucleotide sequence ID" value="NZ_JALBWM010000194.1"/>
</dbReference>
<dbReference type="Pfam" id="PF00903">
    <property type="entry name" value="Glyoxalase"/>
    <property type="match status" value="1"/>
</dbReference>
<organism evidence="2 3">
    <name type="scientific">Microbulbifer okhotskensis</name>
    <dbReference type="NCBI Taxonomy" id="2926617"/>
    <lineage>
        <taxon>Bacteria</taxon>
        <taxon>Pseudomonadati</taxon>
        <taxon>Pseudomonadota</taxon>
        <taxon>Gammaproteobacteria</taxon>
        <taxon>Cellvibrionales</taxon>
        <taxon>Microbulbiferaceae</taxon>
        <taxon>Microbulbifer</taxon>
    </lineage>
</organism>
<dbReference type="InterPro" id="IPR029068">
    <property type="entry name" value="Glyas_Bleomycin-R_OHBP_Dase"/>
</dbReference>
<reference evidence="2" key="1">
    <citation type="journal article" date="2022" name="Arch. Microbiol.">
        <title>Microbulbifer okhotskensis sp. nov., isolated from a deep bottom sediment of the Okhotsk Sea.</title>
        <authorList>
            <person name="Romanenko L."/>
            <person name="Kurilenko V."/>
            <person name="Otstavnykh N."/>
            <person name="Velansky P."/>
            <person name="Isaeva M."/>
            <person name="Mikhailov V."/>
        </authorList>
    </citation>
    <scope>NUCLEOTIDE SEQUENCE</scope>
    <source>
        <strain evidence="2">OS29</strain>
    </source>
</reference>
<dbReference type="Gene3D" id="3.10.180.10">
    <property type="entry name" value="2,3-Dihydroxybiphenyl 1,2-Dioxygenase, domain 1"/>
    <property type="match status" value="1"/>
</dbReference>
<protein>
    <recommendedName>
        <fullName evidence="1">Glyoxalase/fosfomycin resistance/dioxygenase domain-containing protein</fullName>
    </recommendedName>
</protein>
<gene>
    <name evidence="2" type="ORF">MO867_20855</name>
</gene>
<dbReference type="PANTHER" id="PTHR39434:SF1">
    <property type="entry name" value="VOC DOMAIN-CONTAINING PROTEIN"/>
    <property type="match status" value="1"/>
</dbReference>
<comment type="caution">
    <text evidence="2">The sequence shown here is derived from an EMBL/GenBank/DDBJ whole genome shotgun (WGS) entry which is preliminary data.</text>
</comment>
<keyword evidence="3" id="KW-1185">Reference proteome</keyword>
<evidence type="ECO:0000259" key="1">
    <source>
        <dbReference type="Pfam" id="PF00903"/>
    </source>
</evidence>
<proteinExistence type="predicted"/>
<name>A0A9X2J9M7_9GAMM</name>
<sequence length="127" mass="14653">MLNPFHLSFVVPDKEEAKRFYLDILGCSIGRDNPTWFDILFYGHQITIHQASDKMQAFQIDHFGPILSKEEWLSVLKVCKLNDVEFAANSLIKNEGTEDESGKFLIKDPSGNTLEFKYYLDFERTVG</sequence>